<comment type="caution">
    <text evidence="14">The sequence shown here is derived from an EMBL/GenBank/DDBJ whole genome shotgun (WGS) entry which is preliminary data.</text>
</comment>
<dbReference type="PANTHER" id="PTHR43221">
    <property type="entry name" value="PROTEASE HTPX"/>
    <property type="match status" value="1"/>
</dbReference>
<feature type="transmembrane region" description="Helical" evidence="12">
    <location>
        <begin position="53"/>
        <end position="71"/>
    </location>
</feature>
<evidence type="ECO:0000256" key="9">
    <source>
        <dbReference type="ARBA" id="ARBA00022989"/>
    </source>
</evidence>
<evidence type="ECO:0000259" key="13">
    <source>
        <dbReference type="Pfam" id="PF01435"/>
    </source>
</evidence>
<keyword evidence="10" id="KW-0482">Metalloprotease</keyword>
<dbReference type="GO" id="GO:0046872">
    <property type="term" value="F:metal ion binding"/>
    <property type="evidence" value="ECO:0007669"/>
    <property type="project" value="UniProtKB-KW"/>
</dbReference>
<accession>A0A660LF63</accession>
<evidence type="ECO:0000256" key="8">
    <source>
        <dbReference type="ARBA" id="ARBA00022833"/>
    </source>
</evidence>
<evidence type="ECO:0000313" key="15">
    <source>
        <dbReference type="Proteomes" id="UP000278962"/>
    </source>
</evidence>
<dbReference type="EMBL" id="RBIL01000001">
    <property type="protein sequence ID" value="RKQ92433.1"/>
    <property type="molecule type" value="Genomic_DNA"/>
</dbReference>
<keyword evidence="4 14" id="KW-0645">Protease</keyword>
<dbReference type="GO" id="GO:0004222">
    <property type="term" value="F:metalloendopeptidase activity"/>
    <property type="evidence" value="ECO:0007669"/>
    <property type="project" value="InterPro"/>
</dbReference>
<keyword evidence="5 12" id="KW-0812">Transmembrane</keyword>
<keyword evidence="11 12" id="KW-0472">Membrane</keyword>
<sequence length="495" mass="53698">MSAPSSPSAGPSLAGRIAAAIALTIAFYVLALVIGVGLIAAPIIGWANGTGNIWLTITAIFLGGSILYAIVPRRSRFEPPGLRLTDAEAPGLLGMIREEAEAVDEPPVDDVYLTMEINAAVTQASKGRRVMIVGLPLVELLSERELRGVIAHEFGHYRGGDLKAGPFIWRTRAAIGRTIDQLSEDDGDESWTQRLVRLPFIWYGKAFMRITAAISRREEFAADRCAVERVGRDALISMLHRIRGGAAAFDAYWHNEVVPVLQVGRRPPVAEGFKRFMADEQVRESTDSFVADQLKAKSDPYDSHPSLAERIAAVEGLPADDQGDSTPAIGLIRDPQALERRVMEGILGEDAAQFEPVDWDEVGVEVYGVRARASVEQFADFLDGVTIGTVPDAVDRIPATAYELVERDTDQQPYAEEALTSVLGDAVLVSLKEHGWELHAPPAEPVSAARGDTSLLPMHLVHALRDGKLSADEWRERMGELGVADLPLGARAHVA</sequence>
<evidence type="ECO:0000256" key="3">
    <source>
        <dbReference type="ARBA" id="ARBA00022475"/>
    </source>
</evidence>
<feature type="transmembrane region" description="Helical" evidence="12">
    <location>
        <begin position="21"/>
        <end position="47"/>
    </location>
</feature>
<evidence type="ECO:0000256" key="5">
    <source>
        <dbReference type="ARBA" id="ARBA00022692"/>
    </source>
</evidence>
<keyword evidence="9 12" id="KW-1133">Transmembrane helix</keyword>
<keyword evidence="8" id="KW-0862">Zinc</keyword>
<organism evidence="14 15">
    <name type="scientific">Solirubrobacter pauli</name>
    <dbReference type="NCBI Taxonomy" id="166793"/>
    <lineage>
        <taxon>Bacteria</taxon>
        <taxon>Bacillati</taxon>
        <taxon>Actinomycetota</taxon>
        <taxon>Thermoleophilia</taxon>
        <taxon>Solirubrobacterales</taxon>
        <taxon>Solirubrobacteraceae</taxon>
        <taxon>Solirubrobacter</taxon>
    </lineage>
</organism>
<keyword evidence="7" id="KW-0378">Hydrolase</keyword>
<gene>
    <name evidence="14" type="ORF">C8N24_2279</name>
</gene>
<dbReference type="PANTHER" id="PTHR43221:SF1">
    <property type="entry name" value="PROTEASE HTPX"/>
    <property type="match status" value="1"/>
</dbReference>
<dbReference type="AlphaFoldDB" id="A0A660LF63"/>
<dbReference type="GO" id="GO:0006508">
    <property type="term" value="P:proteolysis"/>
    <property type="evidence" value="ECO:0007669"/>
    <property type="project" value="UniProtKB-KW"/>
</dbReference>
<keyword evidence="6" id="KW-0479">Metal-binding</keyword>
<evidence type="ECO:0000256" key="12">
    <source>
        <dbReference type="SAM" id="Phobius"/>
    </source>
</evidence>
<keyword evidence="15" id="KW-1185">Reference proteome</keyword>
<dbReference type="Gene3D" id="3.30.2010.10">
    <property type="entry name" value="Metalloproteases ('zincins'), catalytic domain"/>
    <property type="match status" value="1"/>
</dbReference>
<evidence type="ECO:0000256" key="2">
    <source>
        <dbReference type="ARBA" id="ARBA00004651"/>
    </source>
</evidence>
<evidence type="ECO:0000256" key="6">
    <source>
        <dbReference type="ARBA" id="ARBA00022723"/>
    </source>
</evidence>
<evidence type="ECO:0000256" key="4">
    <source>
        <dbReference type="ARBA" id="ARBA00022670"/>
    </source>
</evidence>
<dbReference type="GO" id="GO:0005886">
    <property type="term" value="C:plasma membrane"/>
    <property type="evidence" value="ECO:0007669"/>
    <property type="project" value="UniProtKB-SubCell"/>
</dbReference>
<comment type="cofactor">
    <cofactor evidence="1">
        <name>Zn(2+)</name>
        <dbReference type="ChEBI" id="CHEBI:29105"/>
    </cofactor>
</comment>
<evidence type="ECO:0000256" key="1">
    <source>
        <dbReference type="ARBA" id="ARBA00001947"/>
    </source>
</evidence>
<evidence type="ECO:0000313" key="14">
    <source>
        <dbReference type="EMBL" id="RKQ92433.1"/>
    </source>
</evidence>
<name>A0A660LF63_9ACTN</name>
<dbReference type="CDD" id="cd07328">
    <property type="entry name" value="M48_Ste24p_like"/>
    <property type="match status" value="1"/>
</dbReference>
<dbReference type="InterPro" id="IPR001915">
    <property type="entry name" value="Peptidase_M48"/>
</dbReference>
<dbReference type="OrthoDB" id="155290at2"/>
<dbReference type="Pfam" id="PF01435">
    <property type="entry name" value="Peptidase_M48"/>
    <property type="match status" value="1"/>
</dbReference>
<dbReference type="InterPro" id="IPR050083">
    <property type="entry name" value="HtpX_protease"/>
</dbReference>
<comment type="subcellular location">
    <subcellularLocation>
        <location evidence="2">Cell membrane</location>
        <topology evidence="2">Multi-pass membrane protein</topology>
    </subcellularLocation>
</comment>
<feature type="domain" description="Peptidase M48" evidence="13">
    <location>
        <begin position="114"/>
        <end position="316"/>
    </location>
</feature>
<evidence type="ECO:0000256" key="7">
    <source>
        <dbReference type="ARBA" id="ARBA00022801"/>
    </source>
</evidence>
<protein>
    <submittedName>
        <fullName evidence="14">Zn-dependent protease with chaperone function</fullName>
    </submittedName>
</protein>
<dbReference type="Proteomes" id="UP000278962">
    <property type="component" value="Unassembled WGS sequence"/>
</dbReference>
<reference evidence="14 15" key="1">
    <citation type="submission" date="2018-10" db="EMBL/GenBank/DDBJ databases">
        <title>Genomic Encyclopedia of Archaeal and Bacterial Type Strains, Phase II (KMG-II): from individual species to whole genera.</title>
        <authorList>
            <person name="Goeker M."/>
        </authorList>
    </citation>
    <scope>NUCLEOTIDE SEQUENCE [LARGE SCALE GENOMIC DNA]</scope>
    <source>
        <strain evidence="14 15">DSM 14954</strain>
    </source>
</reference>
<keyword evidence="3" id="KW-1003">Cell membrane</keyword>
<evidence type="ECO:0000256" key="11">
    <source>
        <dbReference type="ARBA" id="ARBA00023136"/>
    </source>
</evidence>
<proteinExistence type="predicted"/>
<evidence type="ECO:0000256" key="10">
    <source>
        <dbReference type="ARBA" id="ARBA00023049"/>
    </source>
</evidence>